<dbReference type="EMBL" id="LR031575">
    <property type="protein sequence ID" value="VDD06029.1"/>
    <property type="molecule type" value="Genomic_DNA"/>
</dbReference>
<dbReference type="AlphaFoldDB" id="A0A3P6CEE5"/>
<accession>A0A3P6CEE5</accession>
<protein>
    <submittedName>
        <fullName evidence="1">Uncharacterized protein</fullName>
    </submittedName>
</protein>
<feature type="non-terminal residue" evidence="2">
    <location>
        <position position="1"/>
    </location>
</feature>
<dbReference type="EMBL" id="LS974624">
    <property type="protein sequence ID" value="CAG7898978.1"/>
    <property type="molecule type" value="Genomic_DNA"/>
</dbReference>
<dbReference type="Proteomes" id="UP000694005">
    <property type="component" value="Chromosome A08"/>
</dbReference>
<evidence type="ECO:0000313" key="2">
    <source>
        <dbReference type="EMBL" id="VDD06029.1"/>
    </source>
</evidence>
<organism evidence="2">
    <name type="scientific">Brassica campestris</name>
    <name type="common">Field mustard</name>
    <dbReference type="NCBI Taxonomy" id="3711"/>
    <lineage>
        <taxon>Eukaryota</taxon>
        <taxon>Viridiplantae</taxon>
        <taxon>Streptophyta</taxon>
        <taxon>Embryophyta</taxon>
        <taxon>Tracheophyta</taxon>
        <taxon>Spermatophyta</taxon>
        <taxon>Magnoliopsida</taxon>
        <taxon>eudicotyledons</taxon>
        <taxon>Gunneridae</taxon>
        <taxon>Pentapetalae</taxon>
        <taxon>rosids</taxon>
        <taxon>malvids</taxon>
        <taxon>Brassicales</taxon>
        <taxon>Brassicaceae</taxon>
        <taxon>Brassiceae</taxon>
        <taxon>Brassica</taxon>
    </lineage>
</organism>
<evidence type="ECO:0000313" key="1">
    <source>
        <dbReference type="EMBL" id="CAG7898978.1"/>
    </source>
</evidence>
<sequence>FNNNKHISGKKTMLDEVVATRLKQTEIAGVNDAITRGLLLKFTIISMYCVARGWDSVIAYKEEMSVDRVVMRRDGKVNFLYLYIKLAKDFEKLQM</sequence>
<reference evidence="2" key="1">
    <citation type="submission" date="2018-11" db="EMBL/GenBank/DDBJ databases">
        <authorList>
            <consortium name="Genoscope - CEA"/>
            <person name="William W."/>
        </authorList>
    </citation>
    <scope>NUCLEOTIDE SEQUENCE</scope>
</reference>
<gene>
    <name evidence="2" type="ORF">BRAA08T34344Z</name>
    <name evidence="1" type="ORF">BRAPAZ1V2_A08P26440.2</name>
</gene>
<dbReference type="Gramene" id="A08p26440.2_BraZ1">
    <property type="protein sequence ID" value="A08p26440.2_BraZ1.CDS"/>
    <property type="gene ID" value="A08g26440.2_BraZ1"/>
</dbReference>
<name>A0A3P6CEE5_BRACM</name>
<proteinExistence type="predicted"/>